<sequence>MSGYKKMNLIVAEVYRDGLHLITGNSKEIKEELNITAKTLNNAIMRGKAVKEKGLEPSKGSLYAFKIGKEVDIIDTDPSGLFANKHIKGETKEQQRLRRKITRDILRERMEE</sequence>
<proteinExistence type="predicted"/>
<accession>A0A9X4SJE6</accession>
<comment type="caution">
    <text evidence="1">The sequence shown here is derived from an EMBL/GenBank/DDBJ whole genome shotgun (WGS) entry which is preliminary data.</text>
</comment>
<dbReference type="Proteomes" id="UP001153203">
    <property type="component" value="Unassembled WGS sequence"/>
</dbReference>
<protein>
    <submittedName>
        <fullName evidence="1">Uncharacterized protein</fullName>
    </submittedName>
</protein>
<evidence type="ECO:0000313" key="1">
    <source>
        <dbReference type="EMBL" id="MDG6194570.1"/>
    </source>
</evidence>
<evidence type="ECO:0000313" key="2">
    <source>
        <dbReference type="Proteomes" id="UP001153203"/>
    </source>
</evidence>
<organism evidence="1 2">
    <name type="scientific">Lactococcus formosensis</name>
    <dbReference type="NCBI Taxonomy" id="1281486"/>
    <lineage>
        <taxon>Bacteria</taxon>
        <taxon>Bacillati</taxon>
        <taxon>Bacillota</taxon>
        <taxon>Bacilli</taxon>
        <taxon>Lactobacillales</taxon>
        <taxon>Streptococcaceae</taxon>
        <taxon>Lactococcus</taxon>
    </lineage>
</organism>
<name>A0A9X4SJE6_9LACT</name>
<dbReference type="EMBL" id="JAMWGI010000021">
    <property type="protein sequence ID" value="MDG6194570.1"/>
    <property type="molecule type" value="Genomic_DNA"/>
</dbReference>
<gene>
    <name evidence="1" type="ORF">NF708_11455</name>
</gene>
<dbReference type="RefSeq" id="WP_279364646.1">
    <property type="nucleotide sequence ID" value="NZ_JAMWGC010000029.1"/>
</dbReference>
<reference evidence="1" key="1">
    <citation type="submission" date="2022-06" db="EMBL/GenBank/DDBJ databases">
        <title>Lactococcus from bovine mastitis in China.</title>
        <authorList>
            <person name="Lin Y."/>
            <person name="Han B."/>
        </authorList>
    </citation>
    <scope>NUCLEOTIDE SEQUENCE</scope>
    <source>
        <strain evidence="1">Hebei-B-39</strain>
    </source>
</reference>
<dbReference type="AlphaFoldDB" id="A0A9X4SJE6"/>